<dbReference type="Gene3D" id="1.20.1600.10">
    <property type="entry name" value="Outer membrane efflux proteins (OEP)"/>
    <property type="match status" value="1"/>
</dbReference>
<dbReference type="InterPro" id="IPR003423">
    <property type="entry name" value="OMP_efflux"/>
</dbReference>
<proteinExistence type="inferred from homology"/>
<dbReference type="PANTHER" id="PTHR30203:SF24">
    <property type="entry name" value="BLR4935 PROTEIN"/>
    <property type="match status" value="1"/>
</dbReference>
<accession>A0A1M5UGZ1</accession>
<dbReference type="AlphaFoldDB" id="A0A1M5UGZ1"/>
<protein>
    <submittedName>
        <fullName evidence="2">Outer membrane protein, cobalt-zinc-cadmium efflux system</fullName>
    </submittedName>
</protein>
<sequence length="429" mass="46236">MRLTCAWLVVTIPVEAAEGVPRSISLPQALQRALAANPRLTAAERDIGIATGLKVQAGALPNPDLAFELDNALGSGPFKGLQAAETTLQLSQLVELGGKREARLAAGEAGVGAAVWQRRATRLEVMSETAVAFITVVSVQRRIEIFDEQISSLEQLIPLLQKRVQEGASSPAETLRAQVAADLFRVDRERAKTELATARRDLAILMGDSTPRFGAAVGRLTGIGQPPPFWSVVQAIEANPQLMRWTAVTAQRNADLILARLKRIPDVQISAGWRHFQETVEFSGGQPRQFTNDNAVRLGVSVPLPIFDQNTGNIIAAEDALAKTGAERAINKLVLISVAGRAYDAVNGSLAELKLLRTSVIPSARSALETIQSGYLQGRFTLLDLLDVRGSVLQALLREQEALRNFHIAVATIEGLVGSPFSLTRESSR</sequence>
<dbReference type="SUPFAM" id="SSF56954">
    <property type="entry name" value="Outer membrane efflux proteins (OEP)"/>
    <property type="match status" value="1"/>
</dbReference>
<reference evidence="2 3" key="1">
    <citation type="submission" date="2016-11" db="EMBL/GenBank/DDBJ databases">
        <authorList>
            <person name="Jaros S."/>
            <person name="Januszkiewicz K."/>
            <person name="Wedrychowicz H."/>
        </authorList>
    </citation>
    <scope>NUCLEOTIDE SEQUENCE [LARGE SCALE GENOMIC DNA]</scope>
    <source>
        <strain evidence="2 3">GAS242</strain>
    </source>
</reference>
<name>A0A1M5UGZ1_9BRAD</name>
<dbReference type="GO" id="GO:0015562">
    <property type="term" value="F:efflux transmembrane transporter activity"/>
    <property type="evidence" value="ECO:0007669"/>
    <property type="project" value="InterPro"/>
</dbReference>
<dbReference type="InterPro" id="IPR010131">
    <property type="entry name" value="MdtP/NodT-like"/>
</dbReference>
<evidence type="ECO:0000313" key="2">
    <source>
        <dbReference type="EMBL" id="SHH62249.1"/>
    </source>
</evidence>
<dbReference type="Pfam" id="PF02321">
    <property type="entry name" value="OEP"/>
    <property type="match status" value="2"/>
</dbReference>
<evidence type="ECO:0000256" key="1">
    <source>
        <dbReference type="ARBA" id="ARBA00007613"/>
    </source>
</evidence>
<dbReference type="Proteomes" id="UP000190675">
    <property type="component" value="Chromosome I"/>
</dbReference>
<dbReference type="PANTHER" id="PTHR30203">
    <property type="entry name" value="OUTER MEMBRANE CATION EFFLUX PROTEIN"/>
    <property type="match status" value="1"/>
</dbReference>
<dbReference type="NCBIfam" id="NF045679">
    <property type="entry name" value="DiMtlExpIhpA"/>
    <property type="match status" value="1"/>
</dbReference>
<evidence type="ECO:0000313" key="3">
    <source>
        <dbReference type="Proteomes" id="UP000190675"/>
    </source>
</evidence>
<dbReference type="EMBL" id="LT670818">
    <property type="protein sequence ID" value="SHH62249.1"/>
    <property type="molecule type" value="Genomic_DNA"/>
</dbReference>
<organism evidence="2 3">
    <name type="scientific">Bradyrhizobium erythrophlei</name>
    <dbReference type="NCBI Taxonomy" id="1437360"/>
    <lineage>
        <taxon>Bacteria</taxon>
        <taxon>Pseudomonadati</taxon>
        <taxon>Pseudomonadota</taxon>
        <taxon>Alphaproteobacteria</taxon>
        <taxon>Hyphomicrobiales</taxon>
        <taxon>Nitrobacteraceae</taxon>
        <taxon>Bradyrhizobium</taxon>
    </lineage>
</organism>
<gene>
    <name evidence="2" type="ORF">SAMN05444169_8412</name>
</gene>
<comment type="similarity">
    <text evidence="1">Belongs to the outer membrane factor (OMF) (TC 1.B.17) family.</text>
</comment>